<organism evidence="2">
    <name type="scientific">Proteinivorax tanatarense</name>
    <dbReference type="NCBI Taxonomy" id="1260629"/>
    <lineage>
        <taxon>Bacteria</taxon>
        <taxon>Bacillati</taxon>
        <taxon>Bacillota</taxon>
        <taxon>Clostridia</taxon>
        <taxon>Eubacteriales</taxon>
        <taxon>Proteinivoracaceae</taxon>
        <taxon>Proteinivorax</taxon>
    </lineage>
</organism>
<dbReference type="AlphaFoldDB" id="A0AAU7VLE8"/>
<feature type="transmembrane region" description="Helical" evidence="1">
    <location>
        <begin position="21"/>
        <end position="40"/>
    </location>
</feature>
<reference evidence="2" key="2">
    <citation type="submission" date="2024-06" db="EMBL/GenBank/DDBJ databases">
        <authorList>
            <person name="Petrova K.O."/>
            <person name="Toshchakov S.V."/>
            <person name="Boltjanskaja Y.V."/>
            <person name="Kevbrin V."/>
        </authorList>
    </citation>
    <scope>NUCLEOTIDE SEQUENCE</scope>
    <source>
        <strain evidence="2">Z-910T</strain>
    </source>
</reference>
<dbReference type="RefSeq" id="WP_350343511.1">
    <property type="nucleotide sequence ID" value="NZ_CP158367.1"/>
</dbReference>
<evidence type="ECO:0000256" key="1">
    <source>
        <dbReference type="SAM" id="Phobius"/>
    </source>
</evidence>
<name>A0AAU7VLE8_9FIRM</name>
<proteinExistence type="predicted"/>
<dbReference type="EMBL" id="CP158367">
    <property type="protein sequence ID" value="XBX74762.1"/>
    <property type="molecule type" value="Genomic_DNA"/>
</dbReference>
<feature type="transmembrane region" description="Helical" evidence="1">
    <location>
        <begin position="121"/>
        <end position="139"/>
    </location>
</feature>
<feature type="transmembrane region" description="Helical" evidence="1">
    <location>
        <begin position="151"/>
        <end position="170"/>
    </location>
</feature>
<evidence type="ECO:0000313" key="2">
    <source>
        <dbReference type="EMBL" id="XBX74762.1"/>
    </source>
</evidence>
<feature type="transmembrane region" description="Helical" evidence="1">
    <location>
        <begin position="68"/>
        <end position="86"/>
    </location>
</feature>
<sequence length="194" mass="22689">MWSNLSKDKITWKLRDYRQFLFENMLGSVAIFLGIFILILNLLPTGHNDILFLGLFMYGLFFLYKQMWFFSLAASLLTTMGIYYTLLLNNQFTQGGESSFLLFFGVGFLIHYLVLRKWSCFWPLIPAVVMLFLGALTMLNSELSRRVLSTYWPLLLVLVGGILLGLPKIHEKISNYNVMRVIKKIKNYRFRQKS</sequence>
<keyword evidence="1" id="KW-1133">Transmembrane helix</keyword>
<reference evidence="2" key="1">
    <citation type="journal article" date="2013" name="Extremophiles">
        <title>Proteinivorax tanatarense gen. nov., sp. nov., an anaerobic, haloalkaliphilic, proteolytic bacterium isolated from a decaying algal bloom, and proposal of Proteinivoraceae fam. nov.</title>
        <authorList>
            <person name="Kevbrin V."/>
            <person name="Boltyanskaya Y."/>
            <person name="Zhilina T."/>
            <person name="Kolganova T."/>
            <person name="Lavrentjeva E."/>
            <person name="Kuznetsov B."/>
        </authorList>
    </citation>
    <scope>NUCLEOTIDE SEQUENCE</scope>
    <source>
        <strain evidence="2">Z-910T</strain>
    </source>
</reference>
<protein>
    <submittedName>
        <fullName evidence="2">Uncharacterized protein</fullName>
    </submittedName>
</protein>
<keyword evidence="1" id="KW-0812">Transmembrane</keyword>
<feature type="transmembrane region" description="Helical" evidence="1">
    <location>
        <begin position="98"/>
        <end position="114"/>
    </location>
</feature>
<gene>
    <name evidence="2" type="ORF">PRVXT_002820</name>
</gene>
<keyword evidence="1" id="KW-0472">Membrane</keyword>
<feature type="transmembrane region" description="Helical" evidence="1">
    <location>
        <begin position="46"/>
        <end position="63"/>
    </location>
</feature>
<accession>A0AAU7VLE8</accession>